<dbReference type="AlphaFoldDB" id="A0A128A1B1"/>
<name>A0A128A1B1_9ARCH</name>
<evidence type="ECO:0000313" key="2">
    <source>
        <dbReference type="Proteomes" id="UP000196239"/>
    </source>
</evidence>
<proteinExistence type="predicted"/>
<evidence type="ECO:0000313" key="1">
    <source>
        <dbReference type="EMBL" id="CUR51128.1"/>
    </source>
</evidence>
<dbReference type="KEGG" id="ndv:NDEV_0363"/>
<organism evidence="1 2">
    <name type="scientific">Nitrosotalea devaniterrae</name>
    <dbReference type="NCBI Taxonomy" id="1078905"/>
    <lineage>
        <taxon>Archaea</taxon>
        <taxon>Nitrososphaerota</taxon>
        <taxon>Nitrososphaeria</taxon>
        <taxon>Nitrosotaleales</taxon>
        <taxon>Nitrosotaleaceae</taxon>
        <taxon>Nitrosotalea</taxon>
    </lineage>
</organism>
<gene>
    <name evidence="1" type="ORF">NDEV_0363</name>
</gene>
<keyword evidence="2" id="KW-1185">Reference proteome</keyword>
<accession>A0A128A1B1</accession>
<reference evidence="2" key="1">
    <citation type="submission" date="2015-10" db="EMBL/GenBank/DDBJ databases">
        <authorList>
            <person name="Lehtovirta-Morley L.E."/>
            <person name="Vieille C."/>
        </authorList>
    </citation>
    <scope>NUCLEOTIDE SEQUENCE [LARGE SCALE GENOMIC DNA]</scope>
</reference>
<dbReference type="Proteomes" id="UP000196239">
    <property type="component" value="Chromosome 1"/>
</dbReference>
<sequence>MYSMFPERCSVRKEGKDCQMPPEFVISVKSNDGEYMVGVTCDGHKMAFTKKLESLQQEGKVPQGTINFAGLKPVGTSCIKVDPNDLIQL</sequence>
<protein>
    <submittedName>
        <fullName evidence="1">Uncharacterized protein</fullName>
    </submittedName>
</protein>
<dbReference type="EMBL" id="LN890280">
    <property type="protein sequence ID" value="CUR51128.1"/>
    <property type="molecule type" value="Genomic_DNA"/>
</dbReference>